<evidence type="ECO:0000259" key="7">
    <source>
        <dbReference type="Pfam" id="PF25919"/>
    </source>
</evidence>
<dbReference type="EMBL" id="BAAAGE010000001">
    <property type="protein sequence ID" value="GAA0711346.1"/>
    <property type="molecule type" value="Genomic_DNA"/>
</dbReference>
<feature type="domain" description="CzcB-like C-terminal circularly permuted SH3-like" evidence="9">
    <location>
        <begin position="334"/>
        <end position="396"/>
    </location>
</feature>
<dbReference type="Proteomes" id="UP001501758">
    <property type="component" value="Unassembled WGS sequence"/>
</dbReference>
<comment type="caution">
    <text evidence="10">The sequence shown here is derived from an EMBL/GenBank/DDBJ whole genome shotgun (WGS) entry which is preliminary data.</text>
</comment>
<dbReference type="Pfam" id="PF25954">
    <property type="entry name" value="Beta-barrel_RND_2"/>
    <property type="match status" value="1"/>
</dbReference>
<protein>
    <recommendedName>
        <fullName evidence="12">Efflux RND transporter periplasmic adaptor subunit</fullName>
    </recommendedName>
</protein>
<dbReference type="InterPro" id="IPR051909">
    <property type="entry name" value="MFP_Cation_Efflux"/>
</dbReference>
<dbReference type="InterPro" id="IPR058791">
    <property type="entry name" value="3HB_CusB"/>
</dbReference>
<dbReference type="InterPro" id="IPR058792">
    <property type="entry name" value="Beta-barrel_RND_2"/>
</dbReference>
<dbReference type="PANTHER" id="PTHR30097">
    <property type="entry name" value="CATION EFFLUX SYSTEM PROTEIN CUSB"/>
    <property type="match status" value="1"/>
</dbReference>
<evidence type="ECO:0000259" key="5">
    <source>
        <dbReference type="Pfam" id="PF19335"/>
    </source>
</evidence>
<dbReference type="InterPro" id="IPR058790">
    <property type="entry name" value="BSH_CusB"/>
</dbReference>
<keyword evidence="3" id="KW-0812">Transmembrane</keyword>
<evidence type="ECO:0008006" key="12">
    <source>
        <dbReference type="Google" id="ProtNLM"/>
    </source>
</evidence>
<keyword evidence="2" id="KW-0813">Transport</keyword>
<accession>A0ABP3TKX5</accession>
<dbReference type="InterPro" id="IPR045800">
    <property type="entry name" value="HMBD"/>
</dbReference>
<evidence type="ECO:0000256" key="3">
    <source>
        <dbReference type="SAM" id="Phobius"/>
    </source>
</evidence>
<evidence type="ECO:0000313" key="10">
    <source>
        <dbReference type="EMBL" id="GAA0711346.1"/>
    </source>
</evidence>
<feature type="domain" description="DUF3347" evidence="4">
    <location>
        <begin position="443"/>
        <end position="527"/>
    </location>
</feature>
<dbReference type="NCBIfam" id="TIGR01730">
    <property type="entry name" value="RND_mfp"/>
    <property type="match status" value="1"/>
</dbReference>
<sequence>MEKKSAIYLIVVLFVGVGIGYLLFGSSSQSNSDHAHDENTEVVDQIWTCSMHPQIKQSESGDCPICGMDLIPTTNMTADLDINQFRMTENAMALANIQTSIVGDGSTNSQEIRLSGKIEENEEETTVQVTHFTGRIEKLLVNAIGEKIAKGQRIALIYSPELVAAQQELLTAAKLKEQQPELYKAVRNKLKLRKLSENQINQIESSGNIMEMFPLHAQVSGIVSEKMVEEGNHIERGQVLYKISNLNTVWANFDVYENQISIIQKGQEINIMTTAYPDTKIKAKISFIDPILNKISRTVSARAVLTNKDALFKPGMFIEGVISVSDNDLEKENIVVPKSAVLWTGKRSLVYVKKKGITPVFEMREVVLGNSNSDSYQILSGLQKGEEIVTNGTFTVDAAAQLQGKKSMMKLGGNQSDSAKDVDFEKVAISVDFRKLFNQALLSYFSLKDALVASDANLSATFSEKMLSQLKNLNISELPQEELAYLQNLKKHLQGISDKEELINQRAHFKDLNKNLNLLIHKIGNTSETIYIQKCPMANDNKGAIWLSKEKEVRNPYFGDAMLACGSVINTLERL</sequence>
<evidence type="ECO:0000259" key="4">
    <source>
        <dbReference type="Pfam" id="PF11827"/>
    </source>
</evidence>
<feature type="domain" description="CusB-like beta-barrel" evidence="8">
    <location>
        <begin position="248"/>
        <end position="319"/>
    </location>
</feature>
<dbReference type="Gene3D" id="2.40.30.170">
    <property type="match status" value="1"/>
</dbReference>
<dbReference type="PANTHER" id="PTHR30097:SF15">
    <property type="entry name" value="CATION EFFLUX SYSTEM PROTEIN CUSB"/>
    <property type="match status" value="1"/>
</dbReference>
<evidence type="ECO:0000313" key="11">
    <source>
        <dbReference type="Proteomes" id="UP001501758"/>
    </source>
</evidence>
<keyword evidence="3" id="KW-0472">Membrane</keyword>
<dbReference type="InterPro" id="IPR006143">
    <property type="entry name" value="RND_pump_MFP"/>
</dbReference>
<evidence type="ECO:0000259" key="8">
    <source>
        <dbReference type="Pfam" id="PF25954"/>
    </source>
</evidence>
<name>A0ABP3TKX5_9FLAO</name>
<dbReference type="Pfam" id="PF25919">
    <property type="entry name" value="BSH_CusB"/>
    <property type="match status" value="1"/>
</dbReference>
<dbReference type="Pfam" id="PF25975">
    <property type="entry name" value="CzcB_C"/>
    <property type="match status" value="1"/>
</dbReference>
<dbReference type="RefSeq" id="WP_343909392.1">
    <property type="nucleotide sequence ID" value="NZ_BAAAGE010000001.1"/>
</dbReference>
<dbReference type="Pfam" id="PF19335">
    <property type="entry name" value="HMBD"/>
    <property type="match status" value="1"/>
</dbReference>
<dbReference type="Pfam" id="PF11827">
    <property type="entry name" value="DUF3347"/>
    <property type="match status" value="1"/>
</dbReference>
<reference evidence="11" key="1">
    <citation type="journal article" date="2019" name="Int. J. Syst. Evol. Microbiol.">
        <title>The Global Catalogue of Microorganisms (GCM) 10K type strain sequencing project: providing services to taxonomists for standard genome sequencing and annotation.</title>
        <authorList>
            <consortium name="The Broad Institute Genomics Platform"/>
            <consortium name="The Broad Institute Genome Sequencing Center for Infectious Disease"/>
            <person name="Wu L."/>
            <person name="Ma J."/>
        </authorList>
    </citation>
    <scope>NUCLEOTIDE SEQUENCE [LARGE SCALE GENOMIC DNA]</scope>
    <source>
        <strain evidence="11">JCM 15974</strain>
    </source>
</reference>
<dbReference type="Pfam" id="PF25869">
    <property type="entry name" value="3HB_CusB"/>
    <property type="match status" value="1"/>
</dbReference>
<dbReference type="InterPro" id="IPR021782">
    <property type="entry name" value="DUF3347"/>
</dbReference>
<feature type="domain" description="Heavy metal binding" evidence="5">
    <location>
        <begin position="47"/>
        <end position="72"/>
    </location>
</feature>
<feature type="domain" description="CusB-like three alpha-helical bundle" evidence="6">
    <location>
        <begin position="161"/>
        <end position="209"/>
    </location>
</feature>
<evidence type="ECO:0000259" key="6">
    <source>
        <dbReference type="Pfam" id="PF25869"/>
    </source>
</evidence>
<proteinExistence type="inferred from homology"/>
<gene>
    <name evidence="10" type="ORF">GCM10009430_00740</name>
</gene>
<feature type="domain" description="CusB-like barrel-sandwich hybrid" evidence="7">
    <location>
        <begin position="131"/>
        <end position="243"/>
    </location>
</feature>
<dbReference type="SUPFAM" id="SSF111369">
    <property type="entry name" value="HlyD-like secretion proteins"/>
    <property type="match status" value="1"/>
</dbReference>
<keyword evidence="11" id="KW-1185">Reference proteome</keyword>
<dbReference type="Gene3D" id="2.40.420.20">
    <property type="match status" value="1"/>
</dbReference>
<organism evidence="10 11">
    <name type="scientific">Aquimarina litoralis</name>
    <dbReference type="NCBI Taxonomy" id="584605"/>
    <lineage>
        <taxon>Bacteria</taxon>
        <taxon>Pseudomonadati</taxon>
        <taxon>Bacteroidota</taxon>
        <taxon>Flavobacteriia</taxon>
        <taxon>Flavobacteriales</taxon>
        <taxon>Flavobacteriaceae</taxon>
        <taxon>Aquimarina</taxon>
    </lineage>
</organism>
<feature type="transmembrane region" description="Helical" evidence="3">
    <location>
        <begin position="7"/>
        <end position="24"/>
    </location>
</feature>
<comment type="similarity">
    <text evidence="1">Belongs to the membrane fusion protein (MFP) (TC 8.A.1) family.</text>
</comment>
<dbReference type="Gene3D" id="6.10.140.730">
    <property type="match status" value="1"/>
</dbReference>
<evidence type="ECO:0000256" key="1">
    <source>
        <dbReference type="ARBA" id="ARBA00009477"/>
    </source>
</evidence>
<dbReference type="InterPro" id="IPR058649">
    <property type="entry name" value="CzcB_C"/>
</dbReference>
<keyword evidence="3" id="KW-1133">Transmembrane helix</keyword>
<evidence type="ECO:0000256" key="2">
    <source>
        <dbReference type="ARBA" id="ARBA00022448"/>
    </source>
</evidence>
<evidence type="ECO:0000259" key="9">
    <source>
        <dbReference type="Pfam" id="PF25975"/>
    </source>
</evidence>